<feature type="transmembrane region" description="Helical" evidence="2">
    <location>
        <begin position="118"/>
        <end position="145"/>
    </location>
</feature>
<accession>A0AAV5R7Q2</accession>
<keyword evidence="2" id="KW-0472">Membrane</keyword>
<comment type="caution">
    <text evidence="3">The sequence shown here is derived from an EMBL/GenBank/DDBJ whole genome shotgun (WGS) entry which is preliminary data.</text>
</comment>
<dbReference type="AlphaFoldDB" id="A0AAV5R7Q2"/>
<evidence type="ECO:0000313" key="3">
    <source>
        <dbReference type="EMBL" id="GMM47327.1"/>
    </source>
</evidence>
<organism evidence="3 4">
    <name type="scientific">Pichia kluyveri</name>
    <name type="common">Yeast</name>
    <dbReference type="NCBI Taxonomy" id="36015"/>
    <lineage>
        <taxon>Eukaryota</taxon>
        <taxon>Fungi</taxon>
        <taxon>Dikarya</taxon>
        <taxon>Ascomycota</taxon>
        <taxon>Saccharomycotina</taxon>
        <taxon>Pichiomycetes</taxon>
        <taxon>Pichiales</taxon>
        <taxon>Pichiaceae</taxon>
        <taxon>Pichia</taxon>
    </lineage>
</organism>
<protein>
    <submittedName>
        <fullName evidence="3">Uncharacterized protein</fullName>
    </submittedName>
</protein>
<feature type="compositionally biased region" description="Low complexity" evidence="1">
    <location>
        <begin position="64"/>
        <end position="86"/>
    </location>
</feature>
<keyword evidence="2" id="KW-1133">Transmembrane helix</keyword>
<name>A0AAV5R7Q2_PICKL</name>
<dbReference type="Pfam" id="PF03661">
    <property type="entry name" value="TMEM33_Pom33"/>
    <property type="match status" value="1"/>
</dbReference>
<evidence type="ECO:0000256" key="2">
    <source>
        <dbReference type="SAM" id="Phobius"/>
    </source>
</evidence>
<reference evidence="3 4" key="1">
    <citation type="journal article" date="2023" name="Elife">
        <title>Identification of key yeast species and microbe-microbe interactions impacting larval growth of Drosophila in the wild.</title>
        <authorList>
            <person name="Mure A."/>
            <person name="Sugiura Y."/>
            <person name="Maeda R."/>
            <person name="Honda K."/>
            <person name="Sakurai N."/>
            <person name="Takahashi Y."/>
            <person name="Watada M."/>
            <person name="Katoh T."/>
            <person name="Gotoh A."/>
            <person name="Gotoh Y."/>
            <person name="Taniguchi I."/>
            <person name="Nakamura K."/>
            <person name="Hayashi T."/>
            <person name="Katayama T."/>
            <person name="Uemura T."/>
            <person name="Hattori Y."/>
        </authorList>
    </citation>
    <scope>NUCLEOTIDE SEQUENCE [LARGE SCALE GENOMIC DNA]</scope>
    <source>
        <strain evidence="3 4">PK-24</strain>
    </source>
</reference>
<proteinExistence type="predicted"/>
<evidence type="ECO:0000313" key="4">
    <source>
        <dbReference type="Proteomes" id="UP001378960"/>
    </source>
</evidence>
<keyword evidence="4" id="KW-1185">Reference proteome</keyword>
<dbReference type="InterPro" id="IPR005344">
    <property type="entry name" value="TMEM33/Pom33"/>
</dbReference>
<gene>
    <name evidence="3" type="ORF">DAPK24_039020</name>
</gene>
<dbReference type="EMBL" id="BTGB01000005">
    <property type="protein sequence ID" value="GMM47327.1"/>
    <property type="molecule type" value="Genomic_DNA"/>
</dbReference>
<sequence>MTDIENMKKLITLSNVWYGTQLATLFFSFLTFTTSFYRAYTLSYFFISTSLIISLYQSLTATTKKADSPSSSSTSTSKESASTTSKPVVKDTKEQVIEFITSLKPLIKPAKSHSTTPYIFLSLSYLFILPRSALTLFPFVIFSLFHVLNYTRTFVVPKLNINANVQIQIKNVLEFVSTKYSQIGYGWAVQFQLASLLISIIWTLFNFPLNLIGYGDGKNFLNILTVIVWVSFISIVQQQNLLMKSTINKVITLIDGVTSDPRVPIGVRDVWIKGKHIIKYKTLNQTN</sequence>
<feature type="region of interest" description="Disordered" evidence="1">
    <location>
        <begin position="64"/>
        <end position="89"/>
    </location>
</feature>
<feature type="transmembrane region" description="Helical" evidence="2">
    <location>
        <begin position="185"/>
        <end position="207"/>
    </location>
</feature>
<keyword evidence="2" id="KW-0812">Transmembrane</keyword>
<dbReference type="Proteomes" id="UP001378960">
    <property type="component" value="Unassembled WGS sequence"/>
</dbReference>
<evidence type="ECO:0000256" key="1">
    <source>
        <dbReference type="SAM" id="MobiDB-lite"/>
    </source>
</evidence>
<feature type="transmembrane region" description="Helical" evidence="2">
    <location>
        <begin position="12"/>
        <end position="30"/>
    </location>
</feature>
<feature type="transmembrane region" description="Helical" evidence="2">
    <location>
        <begin position="36"/>
        <end position="56"/>
    </location>
</feature>
<dbReference type="GO" id="GO:0016020">
    <property type="term" value="C:membrane"/>
    <property type="evidence" value="ECO:0007669"/>
    <property type="project" value="InterPro"/>
</dbReference>
<feature type="transmembrane region" description="Helical" evidence="2">
    <location>
        <begin position="219"/>
        <end position="236"/>
    </location>
</feature>